<dbReference type="Pfam" id="PF20684">
    <property type="entry name" value="Fung_rhodopsin"/>
    <property type="match status" value="1"/>
</dbReference>
<gene>
    <name evidence="8" type="ORF">MFIFM68171_08478</name>
</gene>
<feature type="transmembrane region" description="Helical" evidence="6">
    <location>
        <begin position="240"/>
        <end position="260"/>
    </location>
</feature>
<name>A0ABQ0GKI2_9PEZI</name>
<keyword evidence="2 6" id="KW-0812">Transmembrane</keyword>
<organism evidence="8 9">
    <name type="scientific">Madurella fahalii</name>
    <dbReference type="NCBI Taxonomy" id="1157608"/>
    <lineage>
        <taxon>Eukaryota</taxon>
        <taxon>Fungi</taxon>
        <taxon>Dikarya</taxon>
        <taxon>Ascomycota</taxon>
        <taxon>Pezizomycotina</taxon>
        <taxon>Sordariomycetes</taxon>
        <taxon>Sordariomycetidae</taxon>
        <taxon>Sordariales</taxon>
        <taxon>Sordariales incertae sedis</taxon>
        <taxon>Madurella</taxon>
    </lineage>
</organism>
<evidence type="ECO:0000256" key="1">
    <source>
        <dbReference type="ARBA" id="ARBA00004141"/>
    </source>
</evidence>
<evidence type="ECO:0000313" key="9">
    <source>
        <dbReference type="Proteomes" id="UP001628179"/>
    </source>
</evidence>
<sequence length="360" mass="39696">MASSLVRWQLNAFILDIITTVLAILAVTVRYIGTRTTGRRYGGEDFCVAVATSCIIAFNSIGIWAIVTADDQPFSRLPPETLTSIFKALYAAGHFYIFNQLTTKLSILLLYHRAFGVKYGISRRYTFAITTLGVVLICWTISASLTLFLQCQPVQKYWAPATPGWCFDMSIHIVVFEFTNAMIDFAMVALVVMMLSNLTLERSTKWRLGFLLALGGFVGVASLIKIVACFAEAENSLVLGASWCSAQMFCSILCCCMPMYHLMLRKVNTSDIVSGWSWLGWLRSRAAALRSRRIWPLRGNGGSTASQQSGVAVDSLAVNVGTEGDRFHGLVSWGWRSSPPEAFNPAVTEQALVVHGQSPR</sequence>
<proteinExistence type="inferred from homology"/>
<accession>A0ABQ0GKI2</accession>
<comment type="caution">
    <text evidence="8">The sequence shown here is derived from an EMBL/GenBank/DDBJ whole genome shotgun (WGS) entry which is preliminary data.</text>
</comment>
<evidence type="ECO:0000256" key="2">
    <source>
        <dbReference type="ARBA" id="ARBA00022692"/>
    </source>
</evidence>
<feature type="domain" description="Rhodopsin" evidence="7">
    <location>
        <begin position="33"/>
        <end position="265"/>
    </location>
</feature>
<dbReference type="RefSeq" id="XP_070919999.1">
    <property type="nucleotide sequence ID" value="XM_071063898.1"/>
</dbReference>
<dbReference type="Proteomes" id="UP001628179">
    <property type="component" value="Unassembled WGS sequence"/>
</dbReference>
<feature type="transmembrane region" description="Helical" evidence="6">
    <location>
        <begin position="88"/>
        <end position="112"/>
    </location>
</feature>
<feature type="transmembrane region" description="Helical" evidence="6">
    <location>
        <begin position="124"/>
        <end position="149"/>
    </location>
</feature>
<dbReference type="InterPro" id="IPR052337">
    <property type="entry name" value="SAT4-like"/>
</dbReference>
<feature type="transmembrane region" description="Helical" evidence="6">
    <location>
        <begin position="208"/>
        <end position="228"/>
    </location>
</feature>
<evidence type="ECO:0000256" key="3">
    <source>
        <dbReference type="ARBA" id="ARBA00022989"/>
    </source>
</evidence>
<reference evidence="8 9" key="1">
    <citation type="submission" date="2024-09" db="EMBL/GenBank/DDBJ databases">
        <title>Itraconazole resistance in Madurella fahalii resulting from another homologue of gene encoding cytochrome P450 14-alpha sterol demethylase (CYP51).</title>
        <authorList>
            <person name="Yoshioka I."/>
            <person name="Fahal A.H."/>
            <person name="Kaneko S."/>
            <person name="Yaguchi T."/>
        </authorList>
    </citation>
    <scope>NUCLEOTIDE SEQUENCE [LARGE SCALE GENOMIC DNA]</scope>
    <source>
        <strain evidence="8 9">IFM 68171</strain>
    </source>
</reference>
<evidence type="ECO:0000256" key="4">
    <source>
        <dbReference type="ARBA" id="ARBA00023136"/>
    </source>
</evidence>
<evidence type="ECO:0000313" key="8">
    <source>
        <dbReference type="EMBL" id="GAB1318268.1"/>
    </source>
</evidence>
<protein>
    <recommendedName>
        <fullName evidence="7">Rhodopsin domain-containing protein</fullName>
    </recommendedName>
</protein>
<keyword evidence="9" id="KW-1185">Reference proteome</keyword>
<evidence type="ECO:0000259" key="7">
    <source>
        <dbReference type="Pfam" id="PF20684"/>
    </source>
</evidence>
<comment type="subcellular location">
    <subcellularLocation>
        <location evidence="1">Membrane</location>
        <topology evidence="1">Multi-pass membrane protein</topology>
    </subcellularLocation>
</comment>
<feature type="transmembrane region" description="Helical" evidence="6">
    <location>
        <begin position="169"/>
        <end position="196"/>
    </location>
</feature>
<comment type="similarity">
    <text evidence="5">Belongs to the SAT4 family.</text>
</comment>
<evidence type="ECO:0000256" key="6">
    <source>
        <dbReference type="SAM" id="Phobius"/>
    </source>
</evidence>
<feature type="transmembrane region" description="Helical" evidence="6">
    <location>
        <begin position="12"/>
        <end position="33"/>
    </location>
</feature>
<dbReference type="InterPro" id="IPR049326">
    <property type="entry name" value="Rhodopsin_dom_fungi"/>
</dbReference>
<dbReference type="EMBL" id="BAAFSV010000004">
    <property type="protein sequence ID" value="GAB1318268.1"/>
    <property type="molecule type" value="Genomic_DNA"/>
</dbReference>
<keyword evidence="4 6" id="KW-0472">Membrane</keyword>
<evidence type="ECO:0000256" key="5">
    <source>
        <dbReference type="ARBA" id="ARBA00038359"/>
    </source>
</evidence>
<dbReference type="GeneID" id="98179221"/>
<dbReference type="PANTHER" id="PTHR33048">
    <property type="entry name" value="PTH11-LIKE INTEGRAL MEMBRANE PROTEIN (AFU_ORTHOLOGUE AFUA_5G11245)"/>
    <property type="match status" value="1"/>
</dbReference>
<dbReference type="PANTHER" id="PTHR33048:SF47">
    <property type="entry name" value="INTEGRAL MEMBRANE PROTEIN-RELATED"/>
    <property type="match status" value="1"/>
</dbReference>
<keyword evidence="3 6" id="KW-1133">Transmembrane helix</keyword>
<feature type="transmembrane region" description="Helical" evidence="6">
    <location>
        <begin position="45"/>
        <end position="68"/>
    </location>
</feature>